<reference evidence="2" key="1">
    <citation type="journal article" date="2014" name="Int. J. Syst. Evol. Microbiol.">
        <title>Complete genome sequence of Corynebacterium casei LMG S-19264T (=DSM 44701T), isolated from a smear-ripened cheese.</title>
        <authorList>
            <consortium name="US DOE Joint Genome Institute (JGI-PGF)"/>
            <person name="Walter F."/>
            <person name="Albersmeier A."/>
            <person name="Kalinowski J."/>
            <person name="Ruckert C."/>
        </authorList>
    </citation>
    <scope>NUCLEOTIDE SEQUENCE</scope>
    <source>
        <strain evidence="2">CCM 8606</strain>
    </source>
</reference>
<dbReference type="GO" id="GO:0022857">
    <property type="term" value="F:transmembrane transporter activity"/>
    <property type="evidence" value="ECO:0007669"/>
    <property type="project" value="InterPro"/>
</dbReference>
<organism evidence="2 3">
    <name type="scientific">Galliscardovia ingluviei</name>
    <dbReference type="NCBI Taxonomy" id="1769422"/>
    <lineage>
        <taxon>Bacteria</taxon>
        <taxon>Bacillati</taxon>
        <taxon>Actinomycetota</taxon>
        <taxon>Actinomycetes</taxon>
        <taxon>Bifidobacteriales</taxon>
        <taxon>Bifidobacteriaceae</taxon>
        <taxon>Galliscardovia</taxon>
    </lineage>
</organism>
<proteinExistence type="predicted"/>
<feature type="transmembrane region" description="Helical" evidence="1">
    <location>
        <begin position="69"/>
        <end position="91"/>
    </location>
</feature>
<keyword evidence="1" id="KW-0472">Membrane</keyword>
<dbReference type="EMBL" id="BMDH01000002">
    <property type="protein sequence ID" value="GGI14421.1"/>
    <property type="molecule type" value="Genomic_DNA"/>
</dbReference>
<keyword evidence="3" id="KW-1185">Reference proteome</keyword>
<dbReference type="Gene3D" id="1.20.1250.20">
    <property type="entry name" value="MFS general substrate transporter like domains"/>
    <property type="match status" value="1"/>
</dbReference>
<dbReference type="InterPro" id="IPR052524">
    <property type="entry name" value="MFS_Cyanate_Porter"/>
</dbReference>
<dbReference type="InterPro" id="IPR011701">
    <property type="entry name" value="MFS"/>
</dbReference>
<gene>
    <name evidence="2" type="ORF">GCM10007377_10850</name>
</gene>
<reference evidence="2" key="2">
    <citation type="submission" date="2020-09" db="EMBL/GenBank/DDBJ databases">
        <authorList>
            <person name="Sun Q."/>
            <person name="Sedlacek I."/>
        </authorList>
    </citation>
    <scope>NUCLEOTIDE SEQUENCE</scope>
    <source>
        <strain evidence="2">CCM 8606</strain>
    </source>
</reference>
<accession>A0A8J3F2F3</accession>
<dbReference type="Pfam" id="PF07690">
    <property type="entry name" value="MFS_1"/>
    <property type="match status" value="1"/>
</dbReference>
<dbReference type="AlphaFoldDB" id="A0A8J3F2F3"/>
<keyword evidence="1" id="KW-1133">Transmembrane helix</keyword>
<dbReference type="PANTHER" id="PTHR23523:SF2">
    <property type="entry name" value="2-NITROIMIDAZOLE TRANSPORTER"/>
    <property type="match status" value="1"/>
</dbReference>
<feature type="transmembrane region" description="Helical" evidence="1">
    <location>
        <begin position="12"/>
        <end position="34"/>
    </location>
</feature>
<evidence type="ECO:0000256" key="1">
    <source>
        <dbReference type="SAM" id="Phobius"/>
    </source>
</evidence>
<protein>
    <submittedName>
        <fullName evidence="2">Uncharacterized protein</fullName>
    </submittedName>
</protein>
<keyword evidence="1" id="KW-0812">Transmembrane</keyword>
<dbReference type="SUPFAM" id="SSF103473">
    <property type="entry name" value="MFS general substrate transporter"/>
    <property type="match status" value="1"/>
</dbReference>
<dbReference type="PANTHER" id="PTHR23523">
    <property type="match status" value="1"/>
</dbReference>
<name>A0A8J3F2F3_9BIFI</name>
<evidence type="ECO:0000313" key="3">
    <source>
        <dbReference type="Proteomes" id="UP000619536"/>
    </source>
</evidence>
<feature type="transmembrane region" description="Helical" evidence="1">
    <location>
        <begin position="46"/>
        <end position="63"/>
    </location>
</feature>
<evidence type="ECO:0000313" key="2">
    <source>
        <dbReference type="EMBL" id="GGI14421.1"/>
    </source>
</evidence>
<dbReference type="Proteomes" id="UP000619536">
    <property type="component" value="Unassembled WGS sequence"/>
</dbReference>
<sequence length="164" mass="17344">MLQQIGTTFGYTPATLGILTAIPLVAFAAASPLVTPLAARLGSDHTMLIALLAIAVGNAMRTFGAAPGLWLGTVLFSSAMAVGNVLVPVIIRRDFGNHVPAATAFSSACINYWFCCRRADCKSACRLRSFLAAGFGHVGIACPTYCGTMGLACVRKLRQIIRWH</sequence>
<dbReference type="InterPro" id="IPR036259">
    <property type="entry name" value="MFS_trans_sf"/>
</dbReference>
<comment type="caution">
    <text evidence="2">The sequence shown here is derived from an EMBL/GenBank/DDBJ whole genome shotgun (WGS) entry which is preliminary data.</text>
</comment>